<evidence type="ECO:0000313" key="1">
    <source>
        <dbReference type="EMBL" id="JAD36820.1"/>
    </source>
</evidence>
<reference evidence="1" key="1">
    <citation type="submission" date="2014-09" db="EMBL/GenBank/DDBJ databases">
        <authorList>
            <person name="Magalhaes I.L.F."/>
            <person name="Oliveira U."/>
            <person name="Santos F.R."/>
            <person name="Vidigal T.H.D.A."/>
            <person name="Brescovit A.D."/>
            <person name="Santos A.J."/>
        </authorList>
    </citation>
    <scope>NUCLEOTIDE SEQUENCE</scope>
    <source>
        <tissue evidence="1">Shoot tissue taken approximately 20 cm above the soil surface</tissue>
    </source>
</reference>
<organism evidence="1">
    <name type="scientific">Arundo donax</name>
    <name type="common">Giant reed</name>
    <name type="synonym">Donax arundinaceus</name>
    <dbReference type="NCBI Taxonomy" id="35708"/>
    <lineage>
        <taxon>Eukaryota</taxon>
        <taxon>Viridiplantae</taxon>
        <taxon>Streptophyta</taxon>
        <taxon>Embryophyta</taxon>
        <taxon>Tracheophyta</taxon>
        <taxon>Spermatophyta</taxon>
        <taxon>Magnoliopsida</taxon>
        <taxon>Liliopsida</taxon>
        <taxon>Poales</taxon>
        <taxon>Poaceae</taxon>
        <taxon>PACMAD clade</taxon>
        <taxon>Arundinoideae</taxon>
        <taxon>Arundineae</taxon>
        <taxon>Arundo</taxon>
    </lineage>
</organism>
<accession>A0A0A8ZJA5</accession>
<reference evidence="1" key="2">
    <citation type="journal article" date="2015" name="Data Brief">
        <title>Shoot transcriptome of the giant reed, Arundo donax.</title>
        <authorList>
            <person name="Barrero R.A."/>
            <person name="Guerrero F.D."/>
            <person name="Moolhuijzen P."/>
            <person name="Goolsby J.A."/>
            <person name="Tidwell J."/>
            <person name="Bellgard S.E."/>
            <person name="Bellgard M.I."/>
        </authorList>
    </citation>
    <scope>NUCLEOTIDE SEQUENCE</scope>
    <source>
        <tissue evidence="1">Shoot tissue taken approximately 20 cm above the soil surface</tissue>
    </source>
</reference>
<sequence>MSSFLVYIRILIHKLSPANFWSLVLKTWAQDAPVYNLYY</sequence>
<name>A0A0A8ZJA5_ARUDO</name>
<dbReference type="EMBL" id="GBRH01261075">
    <property type="protein sequence ID" value="JAD36820.1"/>
    <property type="molecule type" value="Transcribed_RNA"/>
</dbReference>
<protein>
    <submittedName>
        <fullName evidence="1">Uncharacterized protein</fullName>
    </submittedName>
</protein>
<dbReference type="AlphaFoldDB" id="A0A0A8ZJA5"/>
<proteinExistence type="predicted"/>